<name>A0A1M5A1Q6_9FLAO</name>
<sequence length="356" mass="41775">MMEFIKYKIQQGDTLLSIAEQQEISVKELVGFHNENCGMTNVIIANKLPIHLKFIFLKNKESFESNDKNSFTENVFSKISKREARYRTKQINIIKLNDVISAHSAIQCDYYLLLQNKMNEEIIADVRLDDSIYNFYTQGSEELSDFIRSSDTVKSNIIYLLDEKGAIADLLNEETIQQNWHRFKKQLPMNKFFQKSPSEVLDKIINAGNIEYNSKIILLKNSNTNLFNKIMFGQYLTKSFNNFEHEQFDTESHFFPQIAFTVDFETTKSSEDKSVVNYTKKGRPKFVDIDSMILLYEKFYRPQIEFKFTDYLYDIEIDFSVSKEDGLINEASVSISERIKNNMESQVLYELKRVEL</sequence>
<dbReference type="RefSeq" id="WP_034741676.1">
    <property type="nucleotide sequence ID" value="NZ_FQVE01000002.1"/>
</dbReference>
<dbReference type="CDD" id="cd00118">
    <property type="entry name" value="LysM"/>
    <property type="match status" value="1"/>
</dbReference>
<organism evidence="3 5">
    <name type="scientific">Chryseobacterium vrystaatense</name>
    <dbReference type="NCBI Taxonomy" id="307480"/>
    <lineage>
        <taxon>Bacteria</taxon>
        <taxon>Pseudomonadati</taxon>
        <taxon>Bacteroidota</taxon>
        <taxon>Flavobacteriia</taxon>
        <taxon>Flavobacteriales</taxon>
        <taxon>Weeksellaceae</taxon>
        <taxon>Chryseobacterium group</taxon>
        <taxon>Chryseobacterium</taxon>
    </lineage>
</organism>
<dbReference type="InterPro" id="IPR018392">
    <property type="entry name" value="LysM"/>
</dbReference>
<feature type="domain" description="LysM" evidence="1">
    <location>
        <begin position="5"/>
        <end position="50"/>
    </location>
</feature>
<dbReference type="Proteomes" id="UP000184108">
    <property type="component" value="Unassembled WGS sequence"/>
</dbReference>
<evidence type="ECO:0000313" key="4">
    <source>
        <dbReference type="Proteomes" id="UP000028719"/>
    </source>
</evidence>
<dbReference type="PROSITE" id="PS51782">
    <property type="entry name" value="LYSM"/>
    <property type="match status" value="1"/>
</dbReference>
<evidence type="ECO:0000259" key="1">
    <source>
        <dbReference type="PROSITE" id="PS51782"/>
    </source>
</evidence>
<gene>
    <name evidence="2" type="ORF">IW16_07745</name>
    <name evidence="3" type="ORF">SAMN02787073_1774</name>
</gene>
<evidence type="ECO:0000313" key="3">
    <source>
        <dbReference type="EMBL" id="SHF24290.1"/>
    </source>
</evidence>
<proteinExistence type="predicted"/>
<evidence type="ECO:0000313" key="2">
    <source>
        <dbReference type="EMBL" id="KFF27139.1"/>
    </source>
</evidence>
<dbReference type="EMBL" id="FQVE01000002">
    <property type="protein sequence ID" value="SHF24290.1"/>
    <property type="molecule type" value="Genomic_DNA"/>
</dbReference>
<reference evidence="5" key="3">
    <citation type="submission" date="2016-11" db="EMBL/GenBank/DDBJ databases">
        <authorList>
            <person name="Varghese N."/>
            <person name="Submissions S."/>
        </authorList>
    </citation>
    <scope>NUCLEOTIDE SEQUENCE [LARGE SCALE GENOMIC DNA]</scope>
    <source>
        <strain evidence="5">YR203</strain>
    </source>
</reference>
<reference evidence="2 4" key="1">
    <citation type="submission" date="2014-07" db="EMBL/GenBank/DDBJ databases">
        <title>Genome of Chryseobacterium vrystaatense LMG 22846.</title>
        <authorList>
            <person name="Pipes S.E."/>
            <person name="Stropko S.J."/>
            <person name="Newman J.D."/>
        </authorList>
    </citation>
    <scope>NUCLEOTIDE SEQUENCE [LARGE SCALE GENOMIC DNA]</scope>
    <source>
        <strain evidence="2 4">LMG 22846</strain>
    </source>
</reference>
<keyword evidence="4" id="KW-1185">Reference proteome</keyword>
<protein>
    <recommendedName>
        <fullName evidence="1">LysM domain-containing protein</fullName>
    </recommendedName>
</protein>
<dbReference type="AlphaFoldDB" id="A0A1M5A1Q6"/>
<evidence type="ECO:0000313" key="5">
    <source>
        <dbReference type="Proteomes" id="UP000184108"/>
    </source>
</evidence>
<dbReference type="Pfam" id="PF01476">
    <property type="entry name" value="LysM"/>
    <property type="match status" value="1"/>
</dbReference>
<dbReference type="OrthoDB" id="1081532at2"/>
<dbReference type="Proteomes" id="UP000028719">
    <property type="component" value="Unassembled WGS sequence"/>
</dbReference>
<accession>A0A1M5A1Q6</accession>
<reference evidence="3" key="2">
    <citation type="submission" date="2016-11" db="EMBL/GenBank/DDBJ databases">
        <authorList>
            <person name="Jaros S."/>
            <person name="Januszkiewicz K."/>
            <person name="Wedrychowicz H."/>
        </authorList>
    </citation>
    <scope>NUCLEOTIDE SEQUENCE [LARGE SCALE GENOMIC DNA]</scope>
    <source>
        <strain evidence="3">YR203</strain>
    </source>
</reference>
<dbReference type="EMBL" id="JPRI01000002">
    <property type="protein sequence ID" value="KFF27139.1"/>
    <property type="molecule type" value="Genomic_DNA"/>
</dbReference>